<evidence type="ECO:0000256" key="2">
    <source>
        <dbReference type="ARBA" id="ARBA00006679"/>
    </source>
</evidence>
<evidence type="ECO:0000256" key="4">
    <source>
        <dbReference type="ARBA" id="ARBA00022692"/>
    </source>
</evidence>
<dbReference type="OrthoDB" id="121744at2"/>
<evidence type="ECO:0000256" key="7">
    <source>
        <dbReference type="SAM" id="Phobius"/>
    </source>
</evidence>
<dbReference type="EMBL" id="QXFK01000002">
    <property type="protein sequence ID" value="RIV81577.1"/>
    <property type="molecule type" value="Genomic_DNA"/>
</dbReference>
<feature type="transmembrane region" description="Helical" evidence="7">
    <location>
        <begin position="72"/>
        <end position="92"/>
    </location>
</feature>
<keyword evidence="3" id="KW-1003">Cell membrane</keyword>
<feature type="transmembrane region" description="Helical" evidence="7">
    <location>
        <begin position="21"/>
        <end position="39"/>
    </location>
</feature>
<dbReference type="GO" id="GO:0005886">
    <property type="term" value="C:plasma membrane"/>
    <property type="evidence" value="ECO:0007669"/>
    <property type="project" value="UniProtKB-SubCell"/>
</dbReference>
<feature type="transmembrane region" description="Helical" evidence="7">
    <location>
        <begin position="123"/>
        <end position="145"/>
    </location>
</feature>
<evidence type="ECO:0000256" key="5">
    <source>
        <dbReference type="ARBA" id="ARBA00022989"/>
    </source>
</evidence>
<dbReference type="InterPro" id="IPR051907">
    <property type="entry name" value="DoxX-like_oxidoreductase"/>
</dbReference>
<organism evidence="8 9">
    <name type="scientific">Pelagerythrobacter aerophilus</name>
    <dbReference type="NCBI Taxonomy" id="2306995"/>
    <lineage>
        <taxon>Bacteria</taxon>
        <taxon>Pseudomonadati</taxon>
        <taxon>Pseudomonadota</taxon>
        <taxon>Alphaproteobacteria</taxon>
        <taxon>Sphingomonadales</taxon>
        <taxon>Erythrobacteraceae</taxon>
        <taxon>Pelagerythrobacter</taxon>
    </lineage>
</organism>
<keyword evidence="9" id="KW-1185">Reference proteome</keyword>
<dbReference type="Proteomes" id="UP000285092">
    <property type="component" value="Unassembled WGS sequence"/>
</dbReference>
<keyword evidence="4 7" id="KW-0812">Transmembrane</keyword>
<comment type="subcellular location">
    <subcellularLocation>
        <location evidence="1">Cell membrane</location>
        <topology evidence="1">Multi-pass membrane protein</topology>
    </subcellularLocation>
</comment>
<dbReference type="AlphaFoldDB" id="A0A418NMG1"/>
<comment type="similarity">
    <text evidence="2">Belongs to the DoxX family.</text>
</comment>
<dbReference type="RefSeq" id="WP_119511393.1">
    <property type="nucleotide sequence ID" value="NZ_QXFK01000002.1"/>
</dbReference>
<evidence type="ECO:0000313" key="9">
    <source>
        <dbReference type="Proteomes" id="UP000285092"/>
    </source>
</evidence>
<dbReference type="InterPro" id="IPR032808">
    <property type="entry name" value="DoxX"/>
</dbReference>
<reference evidence="8 9" key="1">
    <citation type="submission" date="2018-08" db="EMBL/GenBank/DDBJ databases">
        <title>Altererythrobacter sp.Ery1 and Ery12, the genome sequencing of novel strains in genus Alterythrobacter.</title>
        <authorList>
            <person name="Cheng H."/>
            <person name="Wu Y.-H."/>
            <person name="Fang C."/>
            <person name="Xu X.-W."/>
        </authorList>
    </citation>
    <scope>NUCLEOTIDE SEQUENCE [LARGE SCALE GENOMIC DNA]</scope>
    <source>
        <strain evidence="8 9">Ery1</strain>
    </source>
</reference>
<dbReference type="PANTHER" id="PTHR33452:SF1">
    <property type="entry name" value="INNER MEMBRANE PROTEIN YPHA-RELATED"/>
    <property type="match status" value="1"/>
</dbReference>
<evidence type="ECO:0000313" key="8">
    <source>
        <dbReference type="EMBL" id="RIV81577.1"/>
    </source>
</evidence>
<accession>A0A418NMG1</accession>
<comment type="caution">
    <text evidence="8">The sequence shown here is derived from an EMBL/GenBank/DDBJ whole genome shotgun (WGS) entry which is preliminary data.</text>
</comment>
<evidence type="ECO:0000256" key="6">
    <source>
        <dbReference type="ARBA" id="ARBA00023136"/>
    </source>
</evidence>
<dbReference type="PANTHER" id="PTHR33452">
    <property type="entry name" value="OXIDOREDUCTASE CATD-RELATED"/>
    <property type="match status" value="1"/>
</dbReference>
<name>A0A418NMG1_9SPHN</name>
<protein>
    <submittedName>
        <fullName evidence="8">DoxX family protein</fullName>
    </submittedName>
</protein>
<feature type="transmembrane region" description="Helical" evidence="7">
    <location>
        <begin position="99"/>
        <end position="117"/>
    </location>
</feature>
<evidence type="ECO:0000256" key="3">
    <source>
        <dbReference type="ARBA" id="ARBA00022475"/>
    </source>
</evidence>
<keyword evidence="6 7" id="KW-0472">Membrane</keyword>
<proteinExistence type="inferred from homology"/>
<gene>
    <name evidence="8" type="ORF">D2V04_00265</name>
</gene>
<evidence type="ECO:0000256" key="1">
    <source>
        <dbReference type="ARBA" id="ARBA00004651"/>
    </source>
</evidence>
<keyword evidence="5 7" id="KW-1133">Transmembrane helix</keyword>
<dbReference type="Pfam" id="PF07681">
    <property type="entry name" value="DoxX"/>
    <property type="match status" value="1"/>
</dbReference>
<sequence length="159" mass="17827">MKIPALYDRMTDWLAGRMSEGFVLLFVRVVLAGIFWRSGQTKIAEGTWFTISDNTYFLFQEEYRGVPLPSDLAAITATVSEHLFPILLVLGLFTRLSALALLGMTLVIQIFVYPEAWWQVHSLWAAMALVLIIRGGGWLSMDALLTRRVPIGKPAPRAS</sequence>